<dbReference type="InterPro" id="IPR015421">
    <property type="entry name" value="PyrdxlP-dep_Trfase_major"/>
</dbReference>
<gene>
    <name evidence="14" type="ORF">U5G49_007304</name>
</gene>
<dbReference type="PANTHER" id="PTHR11601:SF34">
    <property type="entry name" value="CYSTEINE DESULFURASE"/>
    <property type="match status" value="1"/>
</dbReference>
<feature type="domain" description="Aminotransferase class V" evidence="13">
    <location>
        <begin position="9"/>
        <end position="370"/>
    </location>
</feature>
<evidence type="ECO:0000313" key="15">
    <source>
        <dbReference type="Proteomes" id="UP001322785"/>
    </source>
</evidence>
<comment type="function">
    <text evidence="2">Catalyzes the removal of elemental sulfur atoms from cysteine to produce alanine. Seems to participate in the biosynthesis of the nitrogenase metalloclusters by providing the inorganic sulfur required for the Fe-S core formation.</text>
</comment>
<evidence type="ECO:0000256" key="7">
    <source>
        <dbReference type="ARBA" id="ARBA00022723"/>
    </source>
</evidence>
<evidence type="ECO:0000256" key="8">
    <source>
        <dbReference type="ARBA" id="ARBA00022898"/>
    </source>
</evidence>
<evidence type="ECO:0000256" key="6">
    <source>
        <dbReference type="ARBA" id="ARBA00022679"/>
    </source>
</evidence>
<evidence type="ECO:0000256" key="2">
    <source>
        <dbReference type="ARBA" id="ARBA00003120"/>
    </source>
</evidence>
<keyword evidence="10" id="KW-0411">Iron-sulfur</keyword>
<dbReference type="InterPro" id="IPR015424">
    <property type="entry name" value="PyrdxlP-dep_Trfase"/>
</dbReference>
<dbReference type="Gene3D" id="3.40.640.10">
    <property type="entry name" value="Type I PLP-dependent aspartate aminotransferase-like (Major domain)"/>
    <property type="match status" value="1"/>
</dbReference>
<evidence type="ECO:0000256" key="11">
    <source>
        <dbReference type="ARBA" id="ARBA00050776"/>
    </source>
</evidence>
<evidence type="ECO:0000256" key="9">
    <source>
        <dbReference type="ARBA" id="ARBA00023004"/>
    </source>
</evidence>
<keyword evidence="7" id="KW-0479">Metal-binding</keyword>
<sequence length="393" mass="40821">MNSAGKPPIFLDGFSTTPLAPEAREAMLEALSVTGNAGSMHFAGEHAATTVMQARSAVARLIGAAASEITFTSGATEANNLAILGVARWAKKTRPERRRIIVSSIEHKAVSAPVDHLSAAGFEAVVAPVDVSGRVDLQALSELVDDNTLLVCVMAANNETGAIQPVAEVTAMAHERGALVHCDAAQAAGKIAINVLSLGVDYLSLSAHKLYGPMGVGALYVSAVAPRPEPLQFGGGQQSGLRPGTEPVPLIAAFGAAADLALKNMVSDSVHARDCTEKFLGRLAEHQLRFIKTAGEAKVIPGSLSLMLNGLEAEDLVMSVSRHVSISTGSACSSGQIIPSHVLKAMGKSDIEARSIVRIFFNRYNTAADILCGADIIAAAAGKLTRATGRFVQ</sequence>
<comment type="catalytic activity">
    <reaction evidence="11">
        <text>(sulfur carrier)-H + L-cysteine = (sulfur carrier)-SH + L-alanine</text>
        <dbReference type="Rhea" id="RHEA:43892"/>
        <dbReference type="Rhea" id="RHEA-COMP:14737"/>
        <dbReference type="Rhea" id="RHEA-COMP:14739"/>
        <dbReference type="ChEBI" id="CHEBI:29917"/>
        <dbReference type="ChEBI" id="CHEBI:35235"/>
        <dbReference type="ChEBI" id="CHEBI:57972"/>
        <dbReference type="ChEBI" id="CHEBI:64428"/>
        <dbReference type="EC" id="2.8.1.7"/>
    </reaction>
</comment>
<dbReference type="SUPFAM" id="SSF53383">
    <property type="entry name" value="PLP-dependent transferases"/>
    <property type="match status" value="1"/>
</dbReference>
<protein>
    <recommendedName>
        <fullName evidence="5">Cysteine desulfurase</fullName>
        <ecNumber evidence="4">2.8.1.7</ecNumber>
    </recommendedName>
</protein>
<dbReference type="EMBL" id="CP140639">
    <property type="protein sequence ID" value="WRW37691.1"/>
    <property type="molecule type" value="Genomic_DNA"/>
</dbReference>
<evidence type="ECO:0000256" key="12">
    <source>
        <dbReference type="RuleBase" id="RU004504"/>
    </source>
</evidence>
<keyword evidence="14" id="KW-0614">Plasmid</keyword>
<comment type="similarity">
    <text evidence="3">Belongs to the class-V pyridoxal-phosphate-dependent aminotransferase family. NifS/IscS subfamily.</text>
</comment>
<evidence type="ECO:0000256" key="1">
    <source>
        <dbReference type="ARBA" id="ARBA00001933"/>
    </source>
</evidence>
<dbReference type="InterPro" id="IPR015422">
    <property type="entry name" value="PyrdxlP-dep_Trfase_small"/>
</dbReference>
<dbReference type="Proteomes" id="UP001322785">
    <property type="component" value="Plasmid pRinCIP108029a"/>
</dbReference>
<proteinExistence type="inferred from homology"/>
<accession>A0ABZ1DN90</accession>
<dbReference type="PIRSF" id="PIRSF005572">
    <property type="entry name" value="NifS"/>
    <property type="match status" value="1"/>
</dbReference>
<dbReference type="Pfam" id="PF00266">
    <property type="entry name" value="Aminotran_5"/>
    <property type="match status" value="1"/>
</dbReference>
<keyword evidence="8" id="KW-0663">Pyridoxal phosphate</keyword>
<name>A0ABZ1DN90_9HYPH</name>
<dbReference type="PANTHER" id="PTHR11601">
    <property type="entry name" value="CYSTEINE DESULFURYLASE FAMILY MEMBER"/>
    <property type="match status" value="1"/>
</dbReference>
<dbReference type="EC" id="2.8.1.7" evidence="4"/>
<keyword evidence="9" id="KW-0408">Iron</keyword>
<evidence type="ECO:0000256" key="4">
    <source>
        <dbReference type="ARBA" id="ARBA00012239"/>
    </source>
</evidence>
<evidence type="ECO:0000259" key="13">
    <source>
        <dbReference type="Pfam" id="PF00266"/>
    </source>
</evidence>
<dbReference type="Gene3D" id="1.10.260.50">
    <property type="match status" value="1"/>
</dbReference>
<dbReference type="RefSeq" id="WP_193446023.1">
    <property type="nucleotide sequence ID" value="NZ_BSOQ01000034.1"/>
</dbReference>
<dbReference type="Gene3D" id="3.90.1150.10">
    <property type="entry name" value="Aspartate Aminotransferase, domain 1"/>
    <property type="match status" value="1"/>
</dbReference>
<dbReference type="InterPro" id="IPR016454">
    <property type="entry name" value="Cysteine_dSase"/>
</dbReference>
<keyword evidence="6" id="KW-0808">Transferase</keyword>
<dbReference type="PROSITE" id="PS00595">
    <property type="entry name" value="AA_TRANSFER_CLASS_5"/>
    <property type="match status" value="1"/>
</dbReference>
<evidence type="ECO:0000313" key="14">
    <source>
        <dbReference type="EMBL" id="WRW37691.1"/>
    </source>
</evidence>
<dbReference type="InterPro" id="IPR000192">
    <property type="entry name" value="Aminotrans_V_dom"/>
</dbReference>
<evidence type="ECO:0000256" key="3">
    <source>
        <dbReference type="ARBA" id="ARBA00006490"/>
    </source>
</evidence>
<organism evidence="14 15">
    <name type="scientific">Rhizobium indigoferae</name>
    <dbReference type="NCBI Taxonomy" id="158891"/>
    <lineage>
        <taxon>Bacteria</taxon>
        <taxon>Pseudomonadati</taxon>
        <taxon>Pseudomonadota</taxon>
        <taxon>Alphaproteobacteria</taxon>
        <taxon>Hyphomicrobiales</taxon>
        <taxon>Rhizobiaceae</taxon>
        <taxon>Rhizobium/Agrobacterium group</taxon>
        <taxon>Rhizobium</taxon>
    </lineage>
</organism>
<geneLocation type="plasmid" evidence="14 15">
    <name>pRinCIP108029a</name>
</geneLocation>
<evidence type="ECO:0000256" key="5">
    <source>
        <dbReference type="ARBA" id="ARBA00013558"/>
    </source>
</evidence>
<dbReference type="InterPro" id="IPR020578">
    <property type="entry name" value="Aminotrans_V_PyrdxlP_BS"/>
</dbReference>
<comment type="cofactor">
    <cofactor evidence="1 12">
        <name>pyridoxal 5'-phosphate</name>
        <dbReference type="ChEBI" id="CHEBI:597326"/>
    </cofactor>
</comment>
<evidence type="ECO:0000256" key="10">
    <source>
        <dbReference type="ARBA" id="ARBA00023014"/>
    </source>
</evidence>
<keyword evidence="15" id="KW-1185">Reference proteome</keyword>
<reference evidence="14 15" key="1">
    <citation type="submission" date="2023-12" db="EMBL/GenBank/DDBJ databases">
        <authorList>
            <person name="Menendez E."/>
            <person name="Kaur S."/>
            <person name="Flores-Felix J.D."/>
            <person name="diCenzo G.C."/>
            <person name="Peix A."/>
            <person name="Velazquez E."/>
        </authorList>
    </citation>
    <scope>NUCLEOTIDE SEQUENCE [LARGE SCALE GENOMIC DNA]</scope>
    <source>
        <strain evidence="14 15">CIP 108029</strain>
        <plasmid evidence="14 15">pRinCIP108029a</plasmid>
    </source>
</reference>